<dbReference type="Gene3D" id="1.10.472.80">
    <property type="entry name" value="Ypt/Rab-GAP domain of gyp1p, domain 3"/>
    <property type="match status" value="1"/>
</dbReference>
<comment type="caution">
    <text evidence="4">The sequence shown here is derived from an EMBL/GenBank/DDBJ whole genome shotgun (WGS) entry which is preliminary data.</text>
</comment>
<dbReference type="EMBL" id="JBBBZM010000064">
    <property type="protein sequence ID" value="KAL0635691.1"/>
    <property type="molecule type" value="Genomic_DNA"/>
</dbReference>
<accession>A0ABR3GID0</accession>
<dbReference type="Gene3D" id="1.10.10.750">
    <property type="entry name" value="Ypt/Rab-GAP domain of gyp1p, domain 1"/>
    <property type="match status" value="1"/>
</dbReference>
<evidence type="ECO:0000259" key="3">
    <source>
        <dbReference type="PROSITE" id="PS50086"/>
    </source>
</evidence>
<feature type="compositionally biased region" description="Pro residues" evidence="2">
    <location>
        <begin position="151"/>
        <end position="160"/>
    </location>
</feature>
<dbReference type="Pfam" id="PF00566">
    <property type="entry name" value="RabGAP-TBC"/>
    <property type="match status" value="1"/>
</dbReference>
<dbReference type="PANTHER" id="PTHR47219:SF15">
    <property type="entry name" value="TBC1 DOMAIN FAMILY MEMBER 12 ISOFORM X1"/>
    <property type="match status" value="1"/>
</dbReference>
<feature type="compositionally biased region" description="Low complexity" evidence="2">
    <location>
        <begin position="81"/>
        <end position="92"/>
    </location>
</feature>
<feature type="region of interest" description="Disordered" evidence="2">
    <location>
        <begin position="133"/>
        <end position="175"/>
    </location>
</feature>
<protein>
    <recommendedName>
        <fullName evidence="3">Rab-GAP TBC domain-containing protein</fullName>
    </recommendedName>
</protein>
<dbReference type="PROSITE" id="PS50086">
    <property type="entry name" value="TBC_RABGAP"/>
    <property type="match status" value="1"/>
</dbReference>
<sequence length="703" mass="77849">MLSNGWVSPPDLSSTGGTISSKSSSLPSSFQLDDGSGLNDLSHFEEIGLNDDDDDDTGYNSKPVLQKLSRSLGGIGGRPLSSMSTQSRSSTSAIGNFRDLTNGQGKRSMYPSLQPHMHPITSDHLVPYTPVTRRAASAASPAANKSQRAPSPAPSAPPGSPGMTAQAGRRSWQATRKTVEEIENEYDSDDDVPVEMILHNVPLSPGSARALSTTTSPERASAASTEPVDGNANPTPPATRPPTRGASMPGVPVSGEMEDRGRSQYRSKSWNDAMRGLGYEAKELSEALEKYADVETEKTEKRLALGKAEAPKSVPLVKTIPVELPPLQVTNGMIDPLPISKEKEAVLSRTRPSWLPPKSKEEEKRHLKEYKKMMRLSQEAEKKRVDRERAELAEKDRIKSDTHKVWDTQIIPNWDAMTQTNATRELWWRGVAPQCRGQVWRLSFGNHLTVGPETFRLALNRAKDVEQGIKKSPTMYSFKERELFSAIRRDAVLTFPELKIFQENGPLNANLIEVLQAYAMYRSDVGYVYGTHTVAGLLLLNLSPEQAFMTLVNLLNRPLPLAFYTQDSGAMSRVYTLFLKAFKYKLPSLYQHIHVILCLSPPDYLEAMFLTLFSLHAPLEIASRIWDVYGFEGDTFLVRCAIGVMSALESRLYGSREEILGTLGWGARTKWELGSEDAFMEAVRNAGKEEKEEGESSVNGEKW</sequence>
<feature type="compositionally biased region" description="Acidic residues" evidence="2">
    <location>
        <begin position="48"/>
        <end position="57"/>
    </location>
</feature>
<dbReference type="InterPro" id="IPR053949">
    <property type="entry name" value="SBE2/SBE22_M"/>
</dbReference>
<feature type="region of interest" description="Disordered" evidence="2">
    <location>
        <begin position="1"/>
        <end position="109"/>
    </location>
</feature>
<feature type="compositionally biased region" description="Polar residues" evidence="2">
    <location>
        <begin position="210"/>
        <end position="224"/>
    </location>
</feature>
<name>A0ABR3GID0_9PEZI</name>
<keyword evidence="1" id="KW-0175">Coiled coil</keyword>
<keyword evidence="5" id="KW-1185">Reference proteome</keyword>
<proteinExistence type="predicted"/>
<evidence type="ECO:0000256" key="1">
    <source>
        <dbReference type="SAM" id="Coils"/>
    </source>
</evidence>
<dbReference type="InterPro" id="IPR050302">
    <property type="entry name" value="Rab_GAP_TBC_domain"/>
</dbReference>
<dbReference type="Proteomes" id="UP001447188">
    <property type="component" value="Unassembled WGS sequence"/>
</dbReference>
<feature type="region of interest" description="Disordered" evidence="2">
    <location>
        <begin position="204"/>
        <end position="266"/>
    </location>
</feature>
<feature type="domain" description="Rab-GAP TBC" evidence="3">
    <location>
        <begin position="430"/>
        <end position="633"/>
    </location>
</feature>
<reference evidence="4 5" key="1">
    <citation type="submission" date="2024-02" db="EMBL/GenBank/DDBJ databases">
        <title>Discinaceae phylogenomics.</title>
        <authorList>
            <person name="Dirks A.C."/>
            <person name="James T.Y."/>
        </authorList>
    </citation>
    <scope>NUCLEOTIDE SEQUENCE [LARGE SCALE GENOMIC DNA]</scope>
    <source>
        <strain evidence="4 5">ACD0624</strain>
    </source>
</reference>
<evidence type="ECO:0000313" key="4">
    <source>
        <dbReference type="EMBL" id="KAL0635691.1"/>
    </source>
</evidence>
<evidence type="ECO:0000313" key="5">
    <source>
        <dbReference type="Proteomes" id="UP001447188"/>
    </source>
</evidence>
<dbReference type="Gene3D" id="1.10.8.270">
    <property type="entry name" value="putative rabgap domain of human tbc1 domain family member 14 like domains"/>
    <property type="match status" value="1"/>
</dbReference>
<dbReference type="Pfam" id="PF22874">
    <property type="entry name" value="SBE2_M"/>
    <property type="match status" value="1"/>
</dbReference>
<dbReference type="PANTHER" id="PTHR47219">
    <property type="entry name" value="RAB GTPASE-ACTIVATING PROTEIN 1-LIKE"/>
    <property type="match status" value="1"/>
</dbReference>
<feature type="coiled-coil region" evidence="1">
    <location>
        <begin position="360"/>
        <end position="395"/>
    </location>
</feature>
<feature type="compositionally biased region" description="Low complexity" evidence="2">
    <location>
        <begin position="12"/>
        <end position="29"/>
    </location>
</feature>
<dbReference type="InterPro" id="IPR035969">
    <property type="entry name" value="Rab-GAP_TBC_sf"/>
</dbReference>
<dbReference type="SUPFAM" id="SSF47923">
    <property type="entry name" value="Ypt/Rab-GAP domain of gyp1p"/>
    <property type="match status" value="2"/>
</dbReference>
<dbReference type="SMART" id="SM00164">
    <property type="entry name" value="TBC"/>
    <property type="match status" value="1"/>
</dbReference>
<dbReference type="InterPro" id="IPR000195">
    <property type="entry name" value="Rab-GAP-TBC_dom"/>
</dbReference>
<organism evidence="4 5">
    <name type="scientific">Discina gigas</name>
    <dbReference type="NCBI Taxonomy" id="1032678"/>
    <lineage>
        <taxon>Eukaryota</taxon>
        <taxon>Fungi</taxon>
        <taxon>Dikarya</taxon>
        <taxon>Ascomycota</taxon>
        <taxon>Pezizomycotina</taxon>
        <taxon>Pezizomycetes</taxon>
        <taxon>Pezizales</taxon>
        <taxon>Discinaceae</taxon>
        <taxon>Discina</taxon>
    </lineage>
</organism>
<gene>
    <name evidence="4" type="ORF">Q9L58_005325</name>
</gene>
<evidence type="ECO:0000256" key="2">
    <source>
        <dbReference type="SAM" id="MobiDB-lite"/>
    </source>
</evidence>